<dbReference type="HOGENOM" id="CLU_281726_0_0_9"/>
<feature type="chain" id="PRO_5004269979" evidence="2">
    <location>
        <begin position="28"/>
        <end position="1111"/>
    </location>
</feature>
<keyword evidence="2" id="KW-0732">Signal</keyword>
<keyword evidence="1" id="KW-0677">Repeat</keyword>
<dbReference type="InterPro" id="IPR001119">
    <property type="entry name" value="SLH_dom"/>
</dbReference>
<organism evidence="4 5">
    <name type="scientific">Symbiobacterium thermophilum (strain DSM 24528 / JCM 14929 / IAM 14863 / T)</name>
    <dbReference type="NCBI Taxonomy" id="292459"/>
    <lineage>
        <taxon>Bacteria</taxon>
        <taxon>Bacillati</taxon>
        <taxon>Bacillota</taxon>
        <taxon>Clostridia</taxon>
        <taxon>Eubacteriales</taxon>
        <taxon>Symbiobacteriaceae</taxon>
        <taxon>Symbiobacterium</taxon>
    </lineage>
</organism>
<dbReference type="Pfam" id="PF09136">
    <property type="entry name" value="Glucodextran_B"/>
    <property type="match status" value="1"/>
</dbReference>
<dbReference type="PROSITE" id="PS51272">
    <property type="entry name" value="SLH"/>
    <property type="match status" value="2"/>
</dbReference>
<feature type="domain" description="SLH" evidence="3">
    <location>
        <begin position="21"/>
        <end position="88"/>
    </location>
</feature>
<dbReference type="STRING" id="292459.STH44"/>
<evidence type="ECO:0000313" key="5">
    <source>
        <dbReference type="Proteomes" id="UP000000417"/>
    </source>
</evidence>
<evidence type="ECO:0000256" key="2">
    <source>
        <dbReference type="SAM" id="SignalP"/>
    </source>
</evidence>
<evidence type="ECO:0000259" key="3">
    <source>
        <dbReference type="PROSITE" id="PS51272"/>
    </source>
</evidence>
<dbReference type="InterPro" id="IPR008964">
    <property type="entry name" value="Invasin/intimin_cell_adhesion"/>
</dbReference>
<dbReference type="eggNOG" id="COG2373">
    <property type="taxonomic scope" value="Bacteria"/>
</dbReference>
<feature type="domain" description="SLH" evidence="3">
    <location>
        <begin position="89"/>
        <end position="156"/>
    </location>
</feature>
<reference evidence="4 5" key="1">
    <citation type="journal article" date="2004" name="Nucleic Acids Res.">
        <title>Genome sequence of Symbiobacterium thermophilum, an uncultivable bacterium that depends on microbial commensalism.</title>
        <authorList>
            <person name="Ueda K."/>
            <person name="Yamashita A."/>
            <person name="Ishikawa J."/>
            <person name="Shimada M."/>
            <person name="Watsuji T."/>
            <person name="Morimura K."/>
            <person name="Ikeda H."/>
            <person name="Hattori M."/>
            <person name="Beppu T."/>
        </authorList>
    </citation>
    <scope>NUCLEOTIDE SEQUENCE [LARGE SCALE GENOMIC DNA]</scope>
    <source>
        <strain evidence="5">T / IAM 14863</strain>
    </source>
</reference>
<dbReference type="SUPFAM" id="SSF49373">
    <property type="entry name" value="Invasin/intimin cell-adhesion fragments"/>
    <property type="match status" value="1"/>
</dbReference>
<dbReference type="KEGG" id="sth:STH44"/>
<evidence type="ECO:0000256" key="1">
    <source>
        <dbReference type="ARBA" id="ARBA00022737"/>
    </source>
</evidence>
<dbReference type="InterPro" id="IPR013783">
    <property type="entry name" value="Ig-like_fold"/>
</dbReference>
<protein>
    <submittedName>
        <fullName evidence="4">Putative middle wall protein</fullName>
    </submittedName>
</protein>
<feature type="signal peptide" evidence="2">
    <location>
        <begin position="1"/>
        <end position="27"/>
    </location>
</feature>
<sequence length="1111" mass="118420">MMRLWKKMTSALVALCLVLSVASSTMAAPTSAEVEAAYDRLKHFGIVAGVLMPDGSTSPALDMTLTRAQLVTIIVRAFGEEPTAKVLQGASAFPDVPGSHWASGYLAVAKNIAANHNFAVGYPDGSFQPERTVTVVEALAFVMKFLGIEPGTGANWEADTVARARAAGLITAEDATKYLGTTSASATRGLAFGLIDTVFYNYASVDGLNVYQKYHDNEPPTLSLDPVPTNTSLSSVTISGTAGTDVDDVFVDSERVSVDANGRFSVVVSLDPGVNEIEISARDWAGNVDTKKVTISRGTGVASKITVSLADRNLKAGTAVDLDVKIVDDAGVDTGIKDFTVTIGGDIGTYADGKFIAGGKVGRGTITVSYGDLAPATVNVTIVAGDVATVEAEVPSVAPGEPVKLVAKDEFGNVVSGATFSKDHTNAFLEGDMFIATRPGKYTVTATKDGKTATGTIYVFGEHVGFAFEAPQGLVSNETAEQTVNVLAVDDEGNLVTNFNGLVSLEANVDIVGDASVEAKNGVASFKVLVPYGMDGLDAEFTAYYSHGDKDIRSTGSIRIQAQVAAKLAIEAPKYLAINYPNFEGTLRILDQAGNPVEYGDSYRVTMTITGPAYFAGTSSKEITLDVAGTTPFEIEPVDRYTEGTITIRATASGLESATATVEARYAMAPRSLKFVAISEKAAQADEHDVYEFELRLEDRNGVPTVADEDYSVTLTFDGTDVNSKLTVLDGADDVVPWNGNRVILPFREGSSRVRVKVLSNATGTFKVTASATGLVSASGTVAFASGEPDHLDFGSDEYGLLAGTDYVITVQLKDGKGNPVAKSGVKVEFSLDRPEYALLNGANRAYTTTTDAEGRASVRVRLLHYVETFTMTASAEYAGKTLDDTVTLRVVPSVPRTFSITTWTSEGQRATVTAGEVLQVRVTVIDNNGLKWSDDRLASRLVLEGINPSYVDGSTDFYWDDDYYVASFRILKAGNYTLRVTDRTALNVTPGTRTIRVVGGEAVGLAYIEDDFSYTKNEPKEIIISAVDDENNKASKGFSSDRDFTVRITAVEGGRQRPEVRLTPRGIGDDEMTFTMRQNSTSMRIYFVTDADAVEITIDGGPPIRFEARN</sequence>
<dbReference type="EMBL" id="AP006840">
    <property type="protein sequence ID" value="BAD39029.1"/>
    <property type="molecule type" value="Genomic_DNA"/>
</dbReference>
<dbReference type="Gene3D" id="2.60.40.10">
    <property type="entry name" value="Immunoglobulins"/>
    <property type="match status" value="3"/>
</dbReference>
<accession>Q67TG4</accession>
<proteinExistence type="predicted"/>
<dbReference type="Pfam" id="PF00395">
    <property type="entry name" value="SLH"/>
    <property type="match status" value="1"/>
</dbReference>
<evidence type="ECO:0000313" key="4">
    <source>
        <dbReference type="EMBL" id="BAD39029.1"/>
    </source>
</evidence>
<name>Q67TG4_SYMTH</name>
<keyword evidence="5" id="KW-1185">Reference proteome</keyword>
<dbReference type="AlphaFoldDB" id="Q67TG4"/>
<gene>
    <name evidence="4" type="ordered locus">STH44</name>
</gene>
<dbReference type="Proteomes" id="UP000000417">
    <property type="component" value="Chromosome"/>
</dbReference>